<evidence type="ECO:0000256" key="2">
    <source>
        <dbReference type="ARBA" id="ARBA00005581"/>
    </source>
</evidence>
<evidence type="ECO:0000256" key="1">
    <source>
        <dbReference type="ARBA" id="ARBA00004613"/>
    </source>
</evidence>
<dbReference type="PANTHER" id="PTHR31232:SF156">
    <property type="entry name" value="PLANT SELF-INCOMPATIBILITY PROTEIN S1 FAMILY-RELATED"/>
    <property type="match status" value="1"/>
</dbReference>
<keyword evidence="4 6" id="KW-0964">Secreted</keyword>
<proteinExistence type="inferred from homology"/>
<dbReference type="GO" id="GO:0060320">
    <property type="term" value="P:rejection of self pollen"/>
    <property type="evidence" value="ECO:0007669"/>
    <property type="project" value="UniProtKB-KW"/>
</dbReference>
<evidence type="ECO:0000256" key="6">
    <source>
        <dbReference type="RuleBase" id="RU367044"/>
    </source>
</evidence>
<evidence type="ECO:0000256" key="3">
    <source>
        <dbReference type="ARBA" id="ARBA00022471"/>
    </source>
</evidence>
<evidence type="ECO:0000313" key="7">
    <source>
        <dbReference type="EMBL" id="CAI0427455.1"/>
    </source>
</evidence>
<evidence type="ECO:0000256" key="4">
    <source>
        <dbReference type="ARBA" id="ARBA00022525"/>
    </source>
</evidence>
<comment type="subcellular location">
    <subcellularLocation>
        <location evidence="1 6">Secreted</location>
    </subcellularLocation>
</comment>
<dbReference type="Proteomes" id="UP001154282">
    <property type="component" value="Unassembled WGS sequence"/>
</dbReference>
<name>A0AAV0L1D4_9ROSI</name>
<keyword evidence="8" id="KW-1185">Reference proteome</keyword>
<reference evidence="7" key="1">
    <citation type="submission" date="2022-08" db="EMBL/GenBank/DDBJ databases">
        <authorList>
            <person name="Gutierrez-Valencia J."/>
        </authorList>
    </citation>
    <scope>NUCLEOTIDE SEQUENCE</scope>
</reference>
<dbReference type="AlphaFoldDB" id="A0AAV0L1D4"/>
<dbReference type="PANTHER" id="PTHR31232">
    <property type="match status" value="1"/>
</dbReference>
<dbReference type="EMBL" id="CAMGYJ010000006">
    <property type="protein sequence ID" value="CAI0427455.1"/>
    <property type="molecule type" value="Genomic_DNA"/>
</dbReference>
<evidence type="ECO:0000256" key="5">
    <source>
        <dbReference type="ARBA" id="ARBA00022729"/>
    </source>
</evidence>
<keyword evidence="5" id="KW-0732">Signal</keyword>
<gene>
    <name evidence="7" type="ORF">LITE_LOCUS21215</name>
</gene>
<organism evidence="7 8">
    <name type="scientific">Linum tenue</name>
    <dbReference type="NCBI Taxonomy" id="586396"/>
    <lineage>
        <taxon>Eukaryota</taxon>
        <taxon>Viridiplantae</taxon>
        <taxon>Streptophyta</taxon>
        <taxon>Embryophyta</taxon>
        <taxon>Tracheophyta</taxon>
        <taxon>Spermatophyta</taxon>
        <taxon>Magnoliopsida</taxon>
        <taxon>eudicotyledons</taxon>
        <taxon>Gunneridae</taxon>
        <taxon>Pentapetalae</taxon>
        <taxon>rosids</taxon>
        <taxon>fabids</taxon>
        <taxon>Malpighiales</taxon>
        <taxon>Linaceae</taxon>
        <taxon>Linum</taxon>
    </lineage>
</organism>
<dbReference type="Pfam" id="PF05938">
    <property type="entry name" value="Self-incomp_S1"/>
    <property type="match status" value="1"/>
</dbReference>
<keyword evidence="3 6" id="KW-0713">Self-incompatibility</keyword>
<dbReference type="InterPro" id="IPR010264">
    <property type="entry name" value="Self-incomp_S1"/>
</dbReference>
<comment type="caution">
    <text evidence="7">The sequence shown here is derived from an EMBL/GenBank/DDBJ whole genome shotgun (WGS) entry which is preliminary data.</text>
</comment>
<protein>
    <recommendedName>
        <fullName evidence="6">S-protein homolog</fullName>
    </recommendedName>
</protein>
<evidence type="ECO:0000313" key="8">
    <source>
        <dbReference type="Proteomes" id="UP001154282"/>
    </source>
</evidence>
<sequence>MVVIASRHSVLATRIQVSNQLSSKILIAHCRSKDDDLGARAIIVGKDTGWSFEADISGVTLFWCNLAVEDKRLSFTAFDGDMYGDQFWDVRDDGVYGTTKFTNAQYLEREWRRIQRLN</sequence>
<comment type="similarity">
    <text evidence="2 6">Belongs to the plant self-incompatibility (S1) protein family.</text>
</comment>
<dbReference type="GO" id="GO:0005576">
    <property type="term" value="C:extracellular region"/>
    <property type="evidence" value="ECO:0007669"/>
    <property type="project" value="UniProtKB-SubCell"/>
</dbReference>
<accession>A0AAV0L1D4</accession>